<name>A0A168KUA3_ABSGL</name>
<dbReference type="AlphaFoldDB" id="A0A168KUA3"/>
<evidence type="ECO:0000313" key="2">
    <source>
        <dbReference type="Proteomes" id="UP000078561"/>
    </source>
</evidence>
<protein>
    <submittedName>
        <fullName evidence="1">Uncharacterized protein</fullName>
    </submittedName>
</protein>
<accession>A0A168KUA3</accession>
<proteinExistence type="predicted"/>
<dbReference type="InParanoid" id="A0A168KUA3"/>
<dbReference type="Proteomes" id="UP000078561">
    <property type="component" value="Unassembled WGS sequence"/>
</dbReference>
<sequence length="93" mass="10798">MDRLIQRPEPPPMMDRPTYFDPSRSYFVHPPPWTAPFAPFDSPPPPQRSSSDLDDMMDDRSISILRVLEDTPTPKPSHRLYYNFSDYVVVSDA</sequence>
<keyword evidence="2" id="KW-1185">Reference proteome</keyword>
<organism evidence="1">
    <name type="scientific">Absidia glauca</name>
    <name type="common">Pin mould</name>
    <dbReference type="NCBI Taxonomy" id="4829"/>
    <lineage>
        <taxon>Eukaryota</taxon>
        <taxon>Fungi</taxon>
        <taxon>Fungi incertae sedis</taxon>
        <taxon>Mucoromycota</taxon>
        <taxon>Mucoromycotina</taxon>
        <taxon>Mucoromycetes</taxon>
        <taxon>Mucorales</taxon>
        <taxon>Cunninghamellaceae</taxon>
        <taxon>Absidia</taxon>
    </lineage>
</organism>
<gene>
    <name evidence="1" type="primary">ABSGL_00802.1 scaffold 958</name>
</gene>
<dbReference type="EMBL" id="LT550334">
    <property type="protein sequence ID" value="SAL95473.1"/>
    <property type="molecule type" value="Genomic_DNA"/>
</dbReference>
<reference evidence="1" key="1">
    <citation type="submission" date="2016-04" db="EMBL/GenBank/DDBJ databases">
        <authorList>
            <person name="Evans L.H."/>
            <person name="Alamgir A."/>
            <person name="Owens N."/>
            <person name="Weber N.D."/>
            <person name="Virtaneva K."/>
            <person name="Barbian K."/>
            <person name="Babar A."/>
            <person name="Rosenke K."/>
        </authorList>
    </citation>
    <scope>NUCLEOTIDE SEQUENCE [LARGE SCALE GENOMIC DNA]</scope>
    <source>
        <strain evidence="1">CBS 101.48</strain>
    </source>
</reference>
<evidence type="ECO:0000313" key="1">
    <source>
        <dbReference type="EMBL" id="SAL95473.1"/>
    </source>
</evidence>